<reference evidence="1 2" key="1">
    <citation type="submission" date="2021-08" db="EMBL/GenBank/DDBJ databases">
        <title>Genomic Architecture of Streptomyces flavotricini NGL1 and Streptomyces erythrochromogenes HMS4 With Differential Plant Beneficial attributes and laccase production capabilities.</title>
        <authorList>
            <person name="Salwan R."/>
            <person name="Kaur R."/>
            <person name="Sharma V."/>
        </authorList>
    </citation>
    <scope>NUCLEOTIDE SEQUENCE [LARGE SCALE GENOMIC DNA]</scope>
    <source>
        <strain evidence="1 2">NGL1</strain>
    </source>
</reference>
<dbReference type="Proteomes" id="UP001520654">
    <property type="component" value="Unassembled WGS sequence"/>
</dbReference>
<organism evidence="1 2">
    <name type="scientific">Streptomyces flavotricini</name>
    <dbReference type="NCBI Taxonomy" id="66888"/>
    <lineage>
        <taxon>Bacteria</taxon>
        <taxon>Bacillati</taxon>
        <taxon>Actinomycetota</taxon>
        <taxon>Actinomycetes</taxon>
        <taxon>Kitasatosporales</taxon>
        <taxon>Streptomycetaceae</taxon>
        <taxon>Streptomyces</taxon>
    </lineage>
</organism>
<dbReference type="EMBL" id="JAINUL010000001">
    <property type="protein sequence ID" value="MCC0097046.1"/>
    <property type="molecule type" value="Genomic_DNA"/>
</dbReference>
<accession>A0ABS8E7A9</accession>
<evidence type="ECO:0000313" key="2">
    <source>
        <dbReference type="Proteomes" id="UP001520654"/>
    </source>
</evidence>
<comment type="caution">
    <text evidence="1">The sequence shown here is derived from an EMBL/GenBank/DDBJ whole genome shotgun (WGS) entry which is preliminary data.</text>
</comment>
<evidence type="ECO:0000313" key="1">
    <source>
        <dbReference type="EMBL" id="MCC0097046.1"/>
    </source>
</evidence>
<name>A0ABS8E7A9_9ACTN</name>
<protein>
    <submittedName>
        <fullName evidence="1">Uncharacterized protein</fullName>
    </submittedName>
</protein>
<sequence>MRPADLPDGTETRTVRITKAATGRQEAAVAGGTRSIRFSAAGSRVTRVRVGLQGAL</sequence>
<proteinExistence type="predicted"/>
<keyword evidence="2" id="KW-1185">Reference proteome</keyword>
<dbReference type="RefSeq" id="WP_229337800.1">
    <property type="nucleotide sequence ID" value="NZ_JAINUL010000001.1"/>
</dbReference>
<gene>
    <name evidence="1" type="ORF">K7B10_20065</name>
</gene>